<evidence type="ECO:0000256" key="9">
    <source>
        <dbReference type="ARBA" id="ARBA00023136"/>
    </source>
</evidence>
<dbReference type="GO" id="GO:0016020">
    <property type="term" value="C:membrane"/>
    <property type="evidence" value="ECO:0007669"/>
    <property type="project" value="UniProtKB-SubCell"/>
</dbReference>
<keyword evidence="8 10" id="KW-1133">Transmembrane helix</keyword>
<evidence type="ECO:0000256" key="8">
    <source>
        <dbReference type="ARBA" id="ARBA00022989"/>
    </source>
</evidence>
<dbReference type="SUPFAM" id="SSF52540">
    <property type="entry name" value="P-loop containing nucleoside triphosphate hydrolases"/>
    <property type="match status" value="2"/>
</dbReference>
<dbReference type="EMBL" id="KL662129">
    <property type="protein sequence ID" value="KFM26601.1"/>
    <property type="molecule type" value="Genomic_DNA"/>
</dbReference>
<evidence type="ECO:0000313" key="12">
    <source>
        <dbReference type="EMBL" id="KFM26601.1"/>
    </source>
</evidence>
<dbReference type="GeneID" id="23613579"/>
<feature type="transmembrane region" description="Helical" evidence="10">
    <location>
        <begin position="677"/>
        <end position="697"/>
    </location>
</feature>
<dbReference type="RefSeq" id="XP_011399539.1">
    <property type="nucleotide sequence ID" value="XM_011401237.1"/>
</dbReference>
<dbReference type="FunFam" id="3.40.50.300:FF:000179">
    <property type="entry name" value="ABC transporter G family member 34"/>
    <property type="match status" value="1"/>
</dbReference>
<dbReference type="InterPro" id="IPR034003">
    <property type="entry name" value="ABCG_PDR_2"/>
</dbReference>
<feature type="domain" description="ABC transporter" evidence="11">
    <location>
        <begin position="159"/>
        <end position="437"/>
    </location>
</feature>
<dbReference type="FunFam" id="3.40.50.300:FF:000059">
    <property type="entry name" value="ABC transporter G family member 40"/>
    <property type="match status" value="1"/>
</dbReference>
<evidence type="ECO:0000259" key="11">
    <source>
        <dbReference type="PROSITE" id="PS50893"/>
    </source>
</evidence>
<comment type="subcellular location">
    <subcellularLocation>
        <location evidence="1">Membrane</location>
        <topology evidence="1">Multi-pass membrane protein</topology>
    </subcellularLocation>
</comment>
<feature type="transmembrane region" description="Helical" evidence="10">
    <location>
        <begin position="756"/>
        <end position="785"/>
    </location>
</feature>
<evidence type="ECO:0000256" key="5">
    <source>
        <dbReference type="ARBA" id="ARBA00022737"/>
    </source>
</evidence>
<feature type="transmembrane region" description="Helical" evidence="10">
    <location>
        <begin position="1320"/>
        <end position="1340"/>
    </location>
</feature>
<dbReference type="GO" id="GO:0005524">
    <property type="term" value="F:ATP binding"/>
    <property type="evidence" value="ECO:0007669"/>
    <property type="project" value="UniProtKB-KW"/>
</dbReference>
<organism evidence="12 13">
    <name type="scientific">Auxenochlorella protothecoides</name>
    <name type="common">Green microalga</name>
    <name type="synonym">Chlorella protothecoides</name>
    <dbReference type="NCBI Taxonomy" id="3075"/>
    <lineage>
        <taxon>Eukaryota</taxon>
        <taxon>Viridiplantae</taxon>
        <taxon>Chlorophyta</taxon>
        <taxon>core chlorophytes</taxon>
        <taxon>Trebouxiophyceae</taxon>
        <taxon>Chlorellales</taxon>
        <taxon>Chlorellaceae</taxon>
        <taxon>Auxenochlorella</taxon>
    </lineage>
</organism>
<keyword evidence="3" id="KW-0813">Transport</keyword>
<feature type="transmembrane region" description="Helical" evidence="10">
    <location>
        <begin position="1347"/>
        <end position="1369"/>
    </location>
</feature>
<dbReference type="OrthoDB" id="66620at2759"/>
<evidence type="ECO:0000256" key="1">
    <source>
        <dbReference type="ARBA" id="ARBA00004141"/>
    </source>
</evidence>
<gene>
    <name evidence="12" type="ORF">F751_2188</name>
</gene>
<dbReference type="Gene3D" id="3.40.50.300">
    <property type="entry name" value="P-loop containing nucleotide triphosphate hydrolases"/>
    <property type="match status" value="2"/>
</dbReference>
<dbReference type="GO" id="GO:0140359">
    <property type="term" value="F:ABC-type transporter activity"/>
    <property type="evidence" value="ECO:0007669"/>
    <property type="project" value="InterPro"/>
</dbReference>
<evidence type="ECO:0000313" key="13">
    <source>
        <dbReference type="Proteomes" id="UP000028924"/>
    </source>
</evidence>
<dbReference type="InterPro" id="IPR003439">
    <property type="entry name" value="ABC_transporter-like_ATP-bd"/>
</dbReference>
<keyword evidence="7" id="KW-0067">ATP-binding</keyword>
<evidence type="ECO:0000256" key="10">
    <source>
        <dbReference type="SAM" id="Phobius"/>
    </source>
</evidence>
<feature type="transmembrane region" description="Helical" evidence="10">
    <location>
        <begin position="568"/>
        <end position="592"/>
    </location>
</feature>
<dbReference type="Pfam" id="PF01061">
    <property type="entry name" value="ABC2_membrane"/>
    <property type="match status" value="2"/>
</dbReference>
<feature type="transmembrane region" description="Helical" evidence="10">
    <location>
        <begin position="650"/>
        <end position="670"/>
    </location>
</feature>
<keyword evidence="9 10" id="KW-0472">Membrane</keyword>
<accession>A0A087SLJ7</accession>
<dbReference type="KEGG" id="apro:F751_2188"/>
<keyword evidence="5" id="KW-0677">Repeat</keyword>
<dbReference type="Pfam" id="PF00005">
    <property type="entry name" value="ABC_tran"/>
    <property type="match status" value="2"/>
</dbReference>
<feature type="transmembrane region" description="Helical" evidence="10">
    <location>
        <begin position="1408"/>
        <end position="1427"/>
    </location>
</feature>
<evidence type="ECO:0000256" key="2">
    <source>
        <dbReference type="ARBA" id="ARBA00006012"/>
    </source>
</evidence>
<name>A0A087SLJ7_AUXPR</name>
<dbReference type="Pfam" id="PF19055">
    <property type="entry name" value="ABC2_membrane_7"/>
    <property type="match status" value="1"/>
</dbReference>
<feature type="transmembrane region" description="Helical" evidence="10">
    <location>
        <begin position="1234"/>
        <end position="1252"/>
    </location>
</feature>
<dbReference type="GO" id="GO:0016887">
    <property type="term" value="F:ATP hydrolysis activity"/>
    <property type="evidence" value="ECO:0007669"/>
    <property type="project" value="InterPro"/>
</dbReference>
<dbReference type="InterPro" id="IPR013581">
    <property type="entry name" value="PDR_assoc"/>
</dbReference>
<dbReference type="Pfam" id="PF08370">
    <property type="entry name" value="PDR_assoc"/>
    <property type="match status" value="1"/>
</dbReference>
<dbReference type="InterPro" id="IPR013525">
    <property type="entry name" value="ABC2_TM"/>
</dbReference>
<comment type="similarity">
    <text evidence="2">Belongs to the ABC transporter superfamily. ABCG family. PDR (TC 3.A.1.205) subfamily.</text>
</comment>
<dbReference type="Proteomes" id="UP000028924">
    <property type="component" value="Unassembled WGS sequence"/>
</dbReference>
<dbReference type="SMART" id="SM00382">
    <property type="entry name" value="AAA"/>
    <property type="match status" value="2"/>
</dbReference>
<dbReference type="InterPro" id="IPR027417">
    <property type="entry name" value="P-loop_NTPase"/>
</dbReference>
<sequence>MADYLGSTPTGDWPWQERARGGDRIYTLSTTSNAGVIRPSQESRAADFEALKQAALAELHPKKQRTAAVLPTKDGSVKVLDTRKMDRHTRGELLESLAEEDTGSNLVILQKLRARMDKAGIQPPVVVVRYQNLSVLTTIMVGDQSVPTLTNFVKRMTGPLLKAIGKAPETTSYPIIDNVSGVLRPGVLTLLLGPPGSGKTTLLKTLAGYNLRDPGLQIKSKELTYNGKGFHQFRVERSSAYISQIDEHFGELTVRETFDFSARCQASGYRTTIIERLAEAEKAQGIVPDPELDAFMKAAIYAKGKDASLQVDSTLGLLGLEGCADTVVGNAMLRGISGGQKKRVTTGELVVGPARVIFADEISTGLDSNTTYSIVKSIGNLAHVMDYTVLVGLLQPSPETFDLFDEVILISNGRIPYHGPRETVLEFFESFGFNCPVRRGVADFLQEVTTPSDQHKYWDAAALGKPFRYQTVQMIENRFAETPAWKSMAEELSNPYGGPEENNLALQTAHYAQKHGELLRANFWRQVVLLVRNKIFSIIRTTQVLIMALVVATVFWKESKENVQDGNLFFGVMFYSLLYQLLGGISEMHILVERLPVMFRQRDAKFYPGWAFALPVIILRIPFSLIEATIWSLIVYWVVGFSRSVRFLMFWVQLFLANVWSVQMFVLIAAVARNDTIATAAGSFFLLIFINLSGFVLNTSDIPPWWLGGFWGNPFSYATRALAINEFTSSQWDVPDPVNGGTLGANVLAFRGFQSAYWWCWVAIGFIIGSFVLNACAFVAAITFLGAPHSKPTMTEEYLEEYDLARRVLSGSGRTDLPASVRTASRLAPGSRPASGPLAAKAAETGAASAMLRPSERAAASFASGEAYRRGTALPFTQMVITFRDVCYSVPLPKDLDRGKADTGGEGPHAGQLRLLKNINGAFRPHVLTALMGASGAGKTTLMDVLAGRKTEGVITGDIRVNGHPKQDRTFARVMGYVEQTDIHIPQATVHEACQFSARLRLPTTVDAATREAFVEEVMTLVELDRLRGAFVGSPGVSGLSVEQRKRLTLAVELVANPSVVFMDEPTSGLDARAAGIVMGAVRNTVDTGRTVVCTIHQPSIDIFQTFDELLLLKPGGRTIYNGPMGDDSADLIAYFQAIPGVEAIRPRYNPANWMLEVSNPGNERRLGKDFSELYDASPQAEALQKLLAAEAEPREGVPDIDYSALHIAAPMEQFRVNLRRNFLMYWRLPEYNITRFASTILIALVFGSMFWRLGSDRTTVSGVLNIMGVIFSSTLFVGISNCLTVQHVISTQRTVFWRERAAGLYGVLPFAAAQQLVELPYILIQAVVYVSIVYWMIWFQRDAGAFFWFLFLFFLTLCYFTFFGVMAVSITPNVAFGNVFCSFFFGAWNLLCGFLIPEPAIPRYWVWFYYINPVSWSLYSLVIAQLKDFGDEYIVGLDGVESSIPDFLESYFNFKASMLGPSVAILFGYSVLFIAITVFALFKINYQSR</sequence>
<dbReference type="PROSITE" id="PS50893">
    <property type="entry name" value="ABC_TRANSPORTER_2"/>
    <property type="match status" value="2"/>
</dbReference>
<dbReference type="InterPro" id="IPR043926">
    <property type="entry name" value="ABCG_dom"/>
</dbReference>
<evidence type="ECO:0000256" key="6">
    <source>
        <dbReference type="ARBA" id="ARBA00022741"/>
    </source>
</evidence>
<feature type="transmembrane region" description="Helical" evidence="10">
    <location>
        <begin position="1459"/>
        <end position="1483"/>
    </location>
</feature>
<keyword evidence="13" id="KW-1185">Reference proteome</keyword>
<dbReference type="eggNOG" id="KOG0065">
    <property type="taxonomic scope" value="Eukaryota"/>
</dbReference>
<feature type="domain" description="ABC transporter" evidence="11">
    <location>
        <begin position="881"/>
        <end position="1141"/>
    </location>
</feature>
<feature type="transmembrane region" description="Helical" evidence="10">
    <location>
        <begin position="1264"/>
        <end position="1284"/>
    </location>
</feature>
<evidence type="ECO:0000256" key="7">
    <source>
        <dbReference type="ARBA" id="ARBA00022840"/>
    </source>
</evidence>
<feature type="transmembrane region" description="Helical" evidence="10">
    <location>
        <begin position="1375"/>
        <end position="1396"/>
    </location>
</feature>
<dbReference type="PANTHER" id="PTHR19241">
    <property type="entry name" value="ATP-BINDING CASSETTE TRANSPORTER"/>
    <property type="match status" value="1"/>
</dbReference>
<dbReference type="CDD" id="cd03232">
    <property type="entry name" value="ABCG_PDR_domain2"/>
    <property type="match status" value="1"/>
</dbReference>
<protein>
    <submittedName>
        <fullName evidence="12">Pleiotropic drug resistance protein 1</fullName>
    </submittedName>
</protein>
<feature type="transmembrane region" description="Helical" evidence="10">
    <location>
        <begin position="612"/>
        <end position="638"/>
    </location>
</feature>
<keyword evidence="6" id="KW-0547">Nucleotide-binding</keyword>
<dbReference type="GO" id="GO:0071944">
    <property type="term" value="C:cell periphery"/>
    <property type="evidence" value="ECO:0007669"/>
    <property type="project" value="UniProtKB-ARBA"/>
</dbReference>
<proteinExistence type="inferred from homology"/>
<evidence type="ECO:0000256" key="4">
    <source>
        <dbReference type="ARBA" id="ARBA00022692"/>
    </source>
</evidence>
<keyword evidence="4 10" id="KW-0812">Transmembrane</keyword>
<evidence type="ECO:0000256" key="3">
    <source>
        <dbReference type="ARBA" id="ARBA00022448"/>
    </source>
</evidence>
<dbReference type="InterPro" id="IPR003593">
    <property type="entry name" value="AAA+_ATPase"/>
</dbReference>
<feature type="transmembrane region" description="Helical" evidence="10">
    <location>
        <begin position="535"/>
        <end position="556"/>
    </location>
</feature>
<reference evidence="12 13" key="1">
    <citation type="journal article" date="2014" name="BMC Genomics">
        <title>Oil accumulation mechanisms of the oleaginous microalga Chlorella protothecoides revealed through its genome, transcriptomes, and proteomes.</title>
        <authorList>
            <person name="Gao C."/>
            <person name="Wang Y."/>
            <person name="Shen Y."/>
            <person name="Yan D."/>
            <person name="He X."/>
            <person name="Dai J."/>
            <person name="Wu Q."/>
        </authorList>
    </citation>
    <scope>NUCLEOTIDE SEQUENCE [LARGE SCALE GENOMIC DNA]</scope>
    <source>
        <strain evidence="12 13">0710</strain>
    </source>
</reference>